<protein>
    <submittedName>
        <fullName evidence="5">SusC/RagA family TonB-linked outer membrane protein</fullName>
    </submittedName>
</protein>
<comment type="subcellular location">
    <subcellularLocation>
        <location evidence="1">Cell outer membrane</location>
    </subcellularLocation>
</comment>
<proteinExistence type="predicted"/>
<evidence type="ECO:0000256" key="3">
    <source>
        <dbReference type="ARBA" id="ARBA00023237"/>
    </source>
</evidence>
<dbReference type="Gene3D" id="2.170.130.10">
    <property type="entry name" value="TonB-dependent receptor, plug domain"/>
    <property type="match status" value="1"/>
</dbReference>
<dbReference type="OrthoDB" id="9768177at2"/>
<dbReference type="InterPro" id="IPR037066">
    <property type="entry name" value="Plug_dom_sf"/>
</dbReference>
<dbReference type="InterPro" id="IPR036942">
    <property type="entry name" value="Beta-barrel_TonB_sf"/>
</dbReference>
<dbReference type="Proteomes" id="UP000307244">
    <property type="component" value="Unassembled WGS sequence"/>
</dbReference>
<keyword evidence="3" id="KW-0998">Cell outer membrane</keyword>
<name>A0A4U1CF02_9SPHI</name>
<dbReference type="InterPro" id="IPR023996">
    <property type="entry name" value="TonB-dep_OMP_SusC/RagA"/>
</dbReference>
<reference evidence="5 6" key="1">
    <citation type="submission" date="2019-04" db="EMBL/GenBank/DDBJ databases">
        <title>Pedobacter sp. RP-3-15 sp. nov., isolated from Arctic soil.</title>
        <authorList>
            <person name="Dahal R.H."/>
            <person name="Kim D.-U."/>
        </authorList>
    </citation>
    <scope>NUCLEOTIDE SEQUENCE [LARGE SCALE GENOMIC DNA]</scope>
    <source>
        <strain evidence="5 6">RP-3-15</strain>
    </source>
</reference>
<keyword evidence="2" id="KW-0472">Membrane</keyword>
<evidence type="ECO:0000256" key="1">
    <source>
        <dbReference type="ARBA" id="ARBA00004442"/>
    </source>
</evidence>
<feature type="domain" description="TonB-dependent receptor plug" evidence="4">
    <location>
        <begin position="76"/>
        <end position="206"/>
    </location>
</feature>
<dbReference type="NCBIfam" id="TIGR04056">
    <property type="entry name" value="OMP_RagA_SusC"/>
    <property type="match status" value="1"/>
</dbReference>
<dbReference type="Gene3D" id="2.40.170.20">
    <property type="entry name" value="TonB-dependent receptor, beta-barrel domain"/>
    <property type="match status" value="1"/>
</dbReference>
<evidence type="ECO:0000313" key="5">
    <source>
        <dbReference type="EMBL" id="TKC05141.1"/>
    </source>
</evidence>
<evidence type="ECO:0000313" key="6">
    <source>
        <dbReference type="Proteomes" id="UP000307244"/>
    </source>
</evidence>
<gene>
    <name evidence="5" type="ORF">FA047_15385</name>
</gene>
<keyword evidence="6" id="KW-1185">Reference proteome</keyword>
<dbReference type="EMBL" id="SWBQ01000004">
    <property type="protein sequence ID" value="TKC05141.1"/>
    <property type="molecule type" value="Genomic_DNA"/>
</dbReference>
<dbReference type="AlphaFoldDB" id="A0A4U1CF02"/>
<evidence type="ECO:0000259" key="4">
    <source>
        <dbReference type="Pfam" id="PF07715"/>
    </source>
</evidence>
<dbReference type="InterPro" id="IPR012910">
    <property type="entry name" value="Plug_dom"/>
</dbReference>
<sequence>MLMKNTRTIKHIQWQFVISSFLFVGIIVPTEGYSADSYRKASFDSFFQDTSANVFSKDTGTVDSSKVRLRRFVSKKNVDSLNVREISKSPFVSLQQVLKGNTAGVYVQETTGEPGNVEQSMLIRGLSMPLLSRKDIYQAQPAVYINGIPLIQDNPFMFDVQKYDYTPIGTATNLLSTLDMDNIKSINIVKGGAASAIYGPRAANGAILITTKNAEQGLSQISVNSYYGMVQKDGVTTANGQDENDFRMPFYQKFASPTDLDNFPAYLRDATNENYYGPSNWTDLYYKTSPVRAINGSITGGTNRSNFRFFGGNTSNAGNADGTKLDKYVASFFINMLPLEWLTVSSMINATRLERDRNRSFRDRFSEMQYVPDLTSPIAPNKLIYGNLLNDYDSKSIDKNKNNSIQGYFSVNAKTKNLEFMSRVGFDYNEGLRDVFFPSTMLDGNNYISNYFGYNQRFVFDNVLSYKYKVTEKHKLNLEAGYSVQADVNRYNYAYGYKGSSDYIKINVVNGSTGASDYLLPKDFIVYRFTDRQKANLNSLYGKIEYTYNDDLTLTAVGRTDGSSNMQPSARWFFSPIVSAEYDLKKFLPADKSTISKLALTASWSRIGNLILNDRFAAGPQYTVDLGWSSNPAFYSYGGFGTLSRPYTAGWVGYDIPWAYVQETNFGVNADFLNNRLSARVELYSKNNNRMLLAMPVNSESGYTSAYQSGMDVNNSGVELMLQANILSGGKDQLSWSSGFNASYNRNKLKALPGGLSEILIGTQKLVVGEAVDKFWVLQTQGVFNSDVDVPVNPANYQIFNYKGLAFHGGDPRWKDLNGDYTINEQDKVALGNYMPKVTGNFSNTFSYNNLSLDFNLYFALGRNILNQAVANRFDFINRRGQNDISSIDEITFWQKDFDASKYPVYNPWSAVQAYRSDQDIFIENGSFLKLRSLSLSYDFGGLNFLNKTKGKQNRFLLYVTATNLFTITPYTGGDPEVVGYTGIDSGYGLSIPKTYTLGFKVDL</sequence>
<accession>A0A4U1CF02</accession>
<evidence type="ECO:0000256" key="2">
    <source>
        <dbReference type="ARBA" id="ARBA00023136"/>
    </source>
</evidence>
<dbReference type="Pfam" id="PF07715">
    <property type="entry name" value="Plug"/>
    <property type="match status" value="1"/>
</dbReference>
<dbReference type="SUPFAM" id="SSF56935">
    <property type="entry name" value="Porins"/>
    <property type="match status" value="1"/>
</dbReference>
<dbReference type="GO" id="GO:0009279">
    <property type="term" value="C:cell outer membrane"/>
    <property type="evidence" value="ECO:0007669"/>
    <property type="project" value="UniProtKB-SubCell"/>
</dbReference>
<comment type="caution">
    <text evidence="5">The sequence shown here is derived from an EMBL/GenBank/DDBJ whole genome shotgun (WGS) entry which is preliminary data.</text>
</comment>
<organism evidence="5 6">
    <name type="scientific">Pedobacter frigoris</name>
    <dbReference type="NCBI Taxonomy" id="2571272"/>
    <lineage>
        <taxon>Bacteria</taxon>
        <taxon>Pseudomonadati</taxon>
        <taxon>Bacteroidota</taxon>
        <taxon>Sphingobacteriia</taxon>
        <taxon>Sphingobacteriales</taxon>
        <taxon>Sphingobacteriaceae</taxon>
        <taxon>Pedobacter</taxon>
    </lineage>
</organism>